<dbReference type="eggNOG" id="COG0115">
    <property type="taxonomic scope" value="Bacteria"/>
</dbReference>
<evidence type="ECO:0000256" key="5">
    <source>
        <dbReference type="RuleBase" id="RU004516"/>
    </source>
</evidence>
<dbReference type="STRING" id="1184267.A11Q_2175"/>
<protein>
    <recommendedName>
        <fullName evidence="8">Para-aminobenzoate synthase component I</fullName>
    </recommendedName>
</protein>
<dbReference type="InterPro" id="IPR018300">
    <property type="entry name" value="Aminotrans_IV_CS"/>
</dbReference>
<dbReference type="Pfam" id="PF01063">
    <property type="entry name" value="Aminotran_4"/>
    <property type="match status" value="1"/>
</dbReference>
<dbReference type="PROSITE" id="PS00770">
    <property type="entry name" value="AA_TRANSFER_CLASS_4"/>
    <property type="match status" value="1"/>
</dbReference>
<keyword evidence="3 5" id="KW-0663">Pyridoxal phosphate</keyword>
<organism evidence="6 7">
    <name type="scientific">Pseudobdellovibrio exovorus JSS</name>
    <dbReference type="NCBI Taxonomy" id="1184267"/>
    <lineage>
        <taxon>Bacteria</taxon>
        <taxon>Pseudomonadati</taxon>
        <taxon>Bdellovibrionota</taxon>
        <taxon>Bdellovibrionia</taxon>
        <taxon>Bdellovibrionales</taxon>
        <taxon>Pseudobdellovibrionaceae</taxon>
        <taxon>Pseudobdellovibrio</taxon>
    </lineage>
</organism>
<gene>
    <name evidence="6" type="ORF">A11Q_2175</name>
</gene>
<dbReference type="HOGENOM" id="CLU_1253909_0_0_7"/>
<dbReference type="Proteomes" id="UP000012040">
    <property type="component" value="Chromosome"/>
</dbReference>
<evidence type="ECO:0000256" key="3">
    <source>
        <dbReference type="ARBA" id="ARBA00022898"/>
    </source>
</evidence>
<evidence type="ECO:0000313" key="7">
    <source>
        <dbReference type="Proteomes" id="UP000012040"/>
    </source>
</evidence>
<dbReference type="KEGG" id="bex:A11Q_2175"/>
<comment type="similarity">
    <text evidence="2 4">Belongs to the class-IV pyridoxal-phosphate-dependent aminotransferase family.</text>
</comment>
<proteinExistence type="inferred from homology"/>
<evidence type="ECO:0008006" key="8">
    <source>
        <dbReference type="Google" id="ProtNLM"/>
    </source>
</evidence>
<dbReference type="EMBL" id="CP003537">
    <property type="protein sequence ID" value="AGH96391.1"/>
    <property type="molecule type" value="Genomic_DNA"/>
</dbReference>
<comment type="cofactor">
    <cofactor evidence="1 5">
        <name>pyridoxal 5'-phosphate</name>
        <dbReference type="ChEBI" id="CHEBI:597326"/>
    </cofactor>
</comment>
<dbReference type="InterPro" id="IPR043132">
    <property type="entry name" value="BCAT-like_C"/>
</dbReference>
<accession>M4VEC8</accession>
<reference evidence="6 7" key="1">
    <citation type="journal article" date="2013" name="ISME J.">
        <title>By their genes ye shall know them: genomic signatures of predatory bacteria.</title>
        <authorList>
            <person name="Pasternak Z."/>
            <person name="Pietrokovski S."/>
            <person name="Rotem O."/>
            <person name="Gophna U."/>
            <person name="Lurie-Weinberger M.N."/>
            <person name="Jurkevitch E."/>
        </authorList>
    </citation>
    <scope>NUCLEOTIDE SEQUENCE [LARGE SCALE GENOMIC DNA]</scope>
    <source>
        <strain evidence="6 7">JSS</strain>
    </source>
</reference>
<evidence type="ECO:0000256" key="2">
    <source>
        <dbReference type="ARBA" id="ARBA00009320"/>
    </source>
</evidence>
<dbReference type="RefSeq" id="WP_015470881.1">
    <property type="nucleotide sequence ID" value="NC_020813.1"/>
</dbReference>
<name>M4VEC8_9BACT</name>
<evidence type="ECO:0000256" key="1">
    <source>
        <dbReference type="ARBA" id="ARBA00001933"/>
    </source>
</evidence>
<dbReference type="InterPro" id="IPR001544">
    <property type="entry name" value="Aminotrans_IV"/>
</dbReference>
<dbReference type="PATRIC" id="fig|1184267.3.peg.2202"/>
<sequence>MSKVSSAFDILDTFKIERQKIALKEFHIERSWDALNFLNSAVASEKTKQLEHIYSEIEKQNPEGCYRLIFHTQGHPKQHLQYTLEPRELDPLPSTIRLYPWTDQRPPEALDQFKWSSRERWADLTRHLPDSADDLLLVTPTGHIKETSRFNVFCFSPAESCFYTPTLQVGCLNGVFRRAVLKNKVLPYPTYEKDLTLSSTSEMQIFVGNAVRGLIPAKIL</sequence>
<dbReference type="GO" id="GO:0003824">
    <property type="term" value="F:catalytic activity"/>
    <property type="evidence" value="ECO:0007669"/>
    <property type="project" value="InterPro"/>
</dbReference>
<dbReference type="OrthoDB" id="9809239at2"/>
<dbReference type="AlphaFoldDB" id="M4VEC8"/>
<dbReference type="SUPFAM" id="SSF56752">
    <property type="entry name" value="D-aminoacid aminotransferase-like PLP-dependent enzymes"/>
    <property type="match status" value="1"/>
</dbReference>
<evidence type="ECO:0000256" key="4">
    <source>
        <dbReference type="RuleBase" id="RU004106"/>
    </source>
</evidence>
<keyword evidence="7" id="KW-1185">Reference proteome</keyword>
<dbReference type="Gene3D" id="3.20.10.10">
    <property type="entry name" value="D-amino Acid Aminotransferase, subunit A, domain 2"/>
    <property type="match status" value="1"/>
</dbReference>
<dbReference type="InterPro" id="IPR036038">
    <property type="entry name" value="Aminotransferase-like"/>
</dbReference>
<evidence type="ECO:0000313" key="6">
    <source>
        <dbReference type="EMBL" id="AGH96391.1"/>
    </source>
</evidence>